<organism evidence="3 4">
    <name type="scientific">Flavobacterium suzhouense</name>
    <dbReference type="NCBI Taxonomy" id="1529638"/>
    <lineage>
        <taxon>Bacteria</taxon>
        <taxon>Pseudomonadati</taxon>
        <taxon>Bacteroidota</taxon>
        <taxon>Flavobacteriia</taxon>
        <taxon>Flavobacteriales</taxon>
        <taxon>Flavobacteriaceae</taxon>
        <taxon>Flavobacterium</taxon>
    </lineage>
</organism>
<accession>A0ABW5NR40</accession>
<keyword evidence="1" id="KW-1133">Transmembrane helix</keyword>
<dbReference type="Pfam" id="PF14258">
    <property type="entry name" value="DUF4350"/>
    <property type="match status" value="1"/>
</dbReference>
<dbReference type="EMBL" id="JBHUMD010000006">
    <property type="protein sequence ID" value="MFD2601405.1"/>
    <property type="molecule type" value="Genomic_DNA"/>
</dbReference>
<keyword evidence="4" id="KW-1185">Reference proteome</keyword>
<sequence length="394" mass="46187">MSRKLIIYFVLVSLVIGLLIYVDASRPKPINWKPTYAAKDKIPFGLYVFDKEAPQLFKDDSIKKLRETPYEYFDKLYNYTTKQYRSPGTFISIDEASDIDTESAKELIYFAEHGNTVFISSKMLPKFLLDTLEVKVKGDFSLKDTLKLNLTNKGTEYNYSRGAGLIYFDSIKNKKAEILGYQQYGKDKKPNFIKIPFGEGQFLLHTQPAVFSNYYLLRDGNFKYTEGLASYIPKGNIYWYSPWFVKRNFESDNSLRYILSQPALKWAMWLGLLAIIAFVLFNAKRRQRVIPEIHPLRNTTVDFAKTIGNLYYMERDHHTIIEKKIIYFLEHIRTVYLIDTYKLDEDFIEKLHLKTGKPVEDIKKTVRLIQKHRHEFTSTEADVLAINKAIENLR</sequence>
<dbReference type="Proteomes" id="UP001597480">
    <property type="component" value="Unassembled WGS sequence"/>
</dbReference>
<feature type="transmembrane region" description="Helical" evidence="1">
    <location>
        <begin position="266"/>
        <end position="283"/>
    </location>
</feature>
<name>A0ABW5NR40_9FLAO</name>
<keyword evidence="1" id="KW-0812">Transmembrane</keyword>
<reference evidence="4" key="1">
    <citation type="journal article" date="2019" name="Int. J. Syst. Evol. Microbiol.">
        <title>The Global Catalogue of Microorganisms (GCM) 10K type strain sequencing project: providing services to taxonomists for standard genome sequencing and annotation.</title>
        <authorList>
            <consortium name="The Broad Institute Genomics Platform"/>
            <consortium name="The Broad Institute Genome Sequencing Center for Infectious Disease"/>
            <person name="Wu L."/>
            <person name="Ma J."/>
        </authorList>
    </citation>
    <scope>NUCLEOTIDE SEQUENCE [LARGE SCALE GENOMIC DNA]</scope>
    <source>
        <strain evidence="4">KCTC 42107</strain>
    </source>
</reference>
<comment type="caution">
    <text evidence="3">The sequence shown here is derived from an EMBL/GenBank/DDBJ whole genome shotgun (WGS) entry which is preliminary data.</text>
</comment>
<dbReference type="RefSeq" id="WP_379819989.1">
    <property type="nucleotide sequence ID" value="NZ_JBHUMD010000006.1"/>
</dbReference>
<feature type="domain" description="DUF4350" evidence="2">
    <location>
        <begin position="85"/>
        <end position="228"/>
    </location>
</feature>
<dbReference type="InterPro" id="IPR025646">
    <property type="entry name" value="DUF4350"/>
</dbReference>
<evidence type="ECO:0000256" key="1">
    <source>
        <dbReference type="SAM" id="Phobius"/>
    </source>
</evidence>
<proteinExistence type="predicted"/>
<gene>
    <name evidence="3" type="ORF">ACFSR3_05000</name>
</gene>
<evidence type="ECO:0000313" key="4">
    <source>
        <dbReference type="Proteomes" id="UP001597480"/>
    </source>
</evidence>
<evidence type="ECO:0000259" key="2">
    <source>
        <dbReference type="Pfam" id="PF14258"/>
    </source>
</evidence>
<evidence type="ECO:0000313" key="3">
    <source>
        <dbReference type="EMBL" id="MFD2601405.1"/>
    </source>
</evidence>
<protein>
    <submittedName>
        <fullName evidence="3">DUF4350 domain-containing protein</fullName>
    </submittedName>
</protein>
<keyword evidence="1" id="KW-0472">Membrane</keyword>